<dbReference type="EMBL" id="JASVYU020000014">
    <property type="protein sequence ID" value="MFB8962624.1"/>
    <property type="molecule type" value="Genomic_DNA"/>
</dbReference>
<sequence length="268" mass="30194">MTIGRVFATVQPTLKGLGCKMRAKVLQPTGKVGDTSCEFDPSDATGFPRRLPPARKIGLGRRALTGLIPSRKLSEGASARFESSLERDFFALLEFSNDVAGWDPQPVRIPVPGGRPYVPDVLVHWLGHDRSLAGGRTVLYEVKYREELRRKWEELRPRYRAATRYARERGWQFRLITEDRIRTQSLFNAKFLLPYLSDPPNSQDALQLLHAIEVLGEATPASLLEACSSDPWVRGRLVTTLWRLVADRTIAADLTSKLTMTSVIWCDC</sequence>
<evidence type="ECO:0000313" key="2">
    <source>
        <dbReference type="Proteomes" id="UP001169740"/>
    </source>
</evidence>
<protein>
    <submittedName>
        <fullName evidence="1">TnsA endonuclease N-terminal domain-containing protein</fullName>
    </submittedName>
</protein>
<comment type="caution">
    <text evidence="1">The sequence shown here is derived from an EMBL/GenBank/DDBJ whole genome shotgun (WGS) entry which is preliminary data.</text>
</comment>
<keyword evidence="1" id="KW-0255">Endonuclease</keyword>
<organism evidence="1 2">
    <name type="scientific">Xanthomonas arboricola pv. pruni</name>
    <dbReference type="NCBI Taxonomy" id="69929"/>
    <lineage>
        <taxon>Bacteria</taxon>
        <taxon>Pseudomonadati</taxon>
        <taxon>Pseudomonadota</taxon>
        <taxon>Gammaproteobacteria</taxon>
        <taxon>Lysobacterales</taxon>
        <taxon>Lysobacteraceae</taxon>
        <taxon>Xanthomonas</taxon>
    </lineage>
</organism>
<reference evidence="1" key="1">
    <citation type="submission" date="2024-09" db="EMBL/GenBank/DDBJ databases">
        <authorList>
            <person name="Popovic Milovanovic T."/>
            <person name="Greer S."/>
            <person name="Ilicic R."/>
            <person name="Jelusic A."/>
            <person name="Grant M."/>
            <person name="Vicente J."/>
            <person name="Studholme D.J."/>
        </authorList>
    </citation>
    <scope>NUCLEOTIDE SEQUENCE</scope>
    <source>
        <strain evidence="1">Xp320</strain>
    </source>
</reference>
<accession>A0ACC6VA69</accession>
<evidence type="ECO:0000313" key="1">
    <source>
        <dbReference type="EMBL" id="MFB8962624.1"/>
    </source>
</evidence>
<keyword evidence="1" id="KW-0378">Hydrolase</keyword>
<keyword evidence="1" id="KW-0540">Nuclease</keyword>
<name>A0ACC6VA69_9XANT</name>
<proteinExistence type="predicted"/>
<dbReference type="Proteomes" id="UP001169740">
    <property type="component" value="Unassembled WGS sequence"/>
</dbReference>
<gene>
    <name evidence="1" type="ORF">QSH54_012140</name>
</gene>